<evidence type="ECO:0000313" key="1">
    <source>
        <dbReference type="EMBL" id="CAA0811769.1"/>
    </source>
</evidence>
<evidence type="ECO:0000313" key="2">
    <source>
        <dbReference type="Proteomes" id="UP001153555"/>
    </source>
</evidence>
<reference evidence="1" key="1">
    <citation type="submission" date="2019-12" db="EMBL/GenBank/DDBJ databases">
        <authorList>
            <person name="Scholes J."/>
        </authorList>
    </citation>
    <scope>NUCLEOTIDE SEQUENCE</scope>
</reference>
<protein>
    <submittedName>
        <fullName evidence="1">Uncharacterized protein</fullName>
    </submittedName>
</protein>
<proteinExistence type="predicted"/>
<gene>
    <name evidence="1" type="ORF">SHERM_12659</name>
</gene>
<name>A0A9N7MNZ1_STRHE</name>
<keyword evidence="2" id="KW-1185">Reference proteome</keyword>
<comment type="caution">
    <text evidence="1">The sequence shown here is derived from an EMBL/GenBank/DDBJ whole genome shotgun (WGS) entry which is preliminary data.</text>
</comment>
<dbReference type="AlphaFoldDB" id="A0A9N7MNZ1"/>
<accession>A0A9N7MNZ1</accession>
<dbReference type="EMBL" id="CACSLK010009510">
    <property type="protein sequence ID" value="CAA0811769.1"/>
    <property type="molecule type" value="Genomic_DNA"/>
</dbReference>
<sequence>TRPGPSLCNLLVKLGVFIIGLFKRGKPSAEINPAAKLSLSHSIIATLVKLSLTIIIAHQHLPSSTFRPSENATSDHHHHIPVIVHRPLCCVPSSTRTQALHHRCTSPSPLTINRDS</sequence>
<feature type="non-terminal residue" evidence="1">
    <location>
        <position position="1"/>
    </location>
</feature>
<organism evidence="1 2">
    <name type="scientific">Striga hermonthica</name>
    <name type="common">Purple witchweed</name>
    <name type="synonym">Buchnera hermonthica</name>
    <dbReference type="NCBI Taxonomy" id="68872"/>
    <lineage>
        <taxon>Eukaryota</taxon>
        <taxon>Viridiplantae</taxon>
        <taxon>Streptophyta</taxon>
        <taxon>Embryophyta</taxon>
        <taxon>Tracheophyta</taxon>
        <taxon>Spermatophyta</taxon>
        <taxon>Magnoliopsida</taxon>
        <taxon>eudicotyledons</taxon>
        <taxon>Gunneridae</taxon>
        <taxon>Pentapetalae</taxon>
        <taxon>asterids</taxon>
        <taxon>lamiids</taxon>
        <taxon>Lamiales</taxon>
        <taxon>Orobanchaceae</taxon>
        <taxon>Buchnereae</taxon>
        <taxon>Striga</taxon>
    </lineage>
</organism>
<dbReference type="Proteomes" id="UP001153555">
    <property type="component" value="Unassembled WGS sequence"/>
</dbReference>
<feature type="non-terminal residue" evidence="1">
    <location>
        <position position="116"/>
    </location>
</feature>